<sequence length="51" mass="5814">MPQSEFDCLSKKKNEFDSVSEIRSDELQGTCGGWKTGSPRERFGPVLDCWM</sequence>
<dbReference type="EMBL" id="GBRH01182320">
    <property type="protein sequence ID" value="JAE15576.1"/>
    <property type="molecule type" value="Transcribed_RNA"/>
</dbReference>
<evidence type="ECO:0000313" key="1">
    <source>
        <dbReference type="EMBL" id="JAE15576.1"/>
    </source>
</evidence>
<reference evidence="1" key="1">
    <citation type="submission" date="2014-09" db="EMBL/GenBank/DDBJ databases">
        <authorList>
            <person name="Magalhaes I.L.F."/>
            <person name="Oliveira U."/>
            <person name="Santos F.R."/>
            <person name="Vidigal T.H.D.A."/>
            <person name="Brescovit A.D."/>
            <person name="Santos A.J."/>
        </authorList>
    </citation>
    <scope>NUCLEOTIDE SEQUENCE</scope>
    <source>
        <tissue evidence="1">Shoot tissue taken approximately 20 cm above the soil surface</tissue>
    </source>
</reference>
<name>A0A0A9FZ46_ARUDO</name>
<organism evidence="1">
    <name type="scientific">Arundo donax</name>
    <name type="common">Giant reed</name>
    <name type="synonym">Donax arundinaceus</name>
    <dbReference type="NCBI Taxonomy" id="35708"/>
    <lineage>
        <taxon>Eukaryota</taxon>
        <taxon>Viridiplantae</taxon>
        <taxon>Streptophyta</taxon>
        <taxon>Embryophyta</taxon>
        <taxon>Tracheophyta</taxon>
        <taxon>Spermatophyta</taxon>
        <taxon>Magnoliopsida</taxon>
        <taxon>Liliopsida</taxon>
        <taxon>Poales</taxon>
        <taxon>Poaceae</taxon>
        <taxon>PACMAD clade</taxon>
        <taxon>Arundinoideae</taxon>
        <taxon>Arundineae</taxon>
        <taxon>Arundo</taxon>
    </lineage>
</organism>
<dbReference type="AlphaFoldDB" id="A0A0A9FZ46"/>
<accession>A0A0A9FZ46</accession>
<proteinExistence type="predicted"/>
<protein>
    <submittedName>
        <fullName evidence="1">Uncharacterized protein</fullName>
    </submittedName>
</protein>
<reference evidence="1" key="2">
    <citation type="journal article" date="2015" name="Data Brief">
        <title>Shoot transcriptome of the giant reed, Arundo donax.</title>
        <authorList>
            <person name="Barrero R.A."/>
            <person name="Guerrero F.D."/>
            <person name="Moolhuijzen P."/>
            <person name="Goolsby J.A."/>
            <person name="Tidwell J."/>
            <person name="Bellgard S.E."/>
            <person name="Bellgard M.I."/>
        </authorList>
    </citation>
    <scope>NUCLEOTIDE SEQUENCE</scope>
    <source>
        <tissue evidence="1">Shoot tissue taken approximately 20 cm above the soil surface</tissue>
    </source>
</reference>